<evidence type="ECO:0000256" key="5">
    <source>
        <dbReference type="ARBA" id="ARBA00022842"/>
    </source>
</evidence>
<evidence type="ECO:0000256" key="2">
    <source>
        <dbReference type="ARBA" id="ARBA00022723"/>
    </source>
</evidence>
<name>A0AAJ2U1H0_ALKPS</name>
<evidence type="ECO:0000256" key="3">
    <source>
        <dbReference type="ARBA" id="ARBA00022741"/>
    </source>
</evidence>
<keyword evidence="3" id="KW-0547">Nucleotide-binding</keyword>
<organism evidence="7 8">
    <name type="scientific">Alkalihalophilus pseudofirmus</name>
    <name type="common">Bacillus pseudofirmus</name>
    <dbReference type="NCBI Taxonomy" id="79885"/>
    <lineage>
        <taxon>Bacteria</taxon>
        <taxon>Bacillati</taxon>
        <taxon>Bacillota</taxon>
        <taxon>Bacilli</taxon>
        <taxon>Bacillales</taxon>
        <taxon>Bacillaceae</taxon>
        <taxon>Alkalihalophilus</taxon>
    </lineage>
</organism>
<dbReference type="GO" id="GO:0005524">
    <property type="term" value="F:ATP binding"/>
    <property type="evidence" value="ECO:0007669"/>
    <property type="project" value="UniProtKB-KW"/>
</dbReference>
<dbReference type="GO" id="GO:0016874">
    <property type="term" value="F:ligase activity"/>
    <property type="evidence" value="ECO:0007669"/>
    <property type="project" value="UniProtKB-KW"/>
</dbReference>
<evidence type="ECO:0000313" key="8">
    <source>
        <dbReference type="Proteomes" id="UP001285636"/>
    </source>
</evidence>
<dbReference type="InterPro" id="IPR005494">
    <property type="entry name" value="GSPS_pre-ATP-grasp-like_dom"/>
</dbReference>
<keyword evidence="4" id="KW-0067">ATP-binding</keyword>
<dbReference type="RefSeq" id="WP_323466618.1">
    <property type="nucleotide sequence ID" value="NZ_CP144224.1"/>
</dbReference>
<evidence type="ECO:0000259" key="6">
    <source>
        <dbReference type="Pfam" id="PF03738"/>
    </source>
</evidence>
<protein>
    <submittedName>
        <fullName evidence="7">Glutathionylspermidine synthase family protein</fullName>
    </submittedName>
</protein>
<dbReference type="AlphaFoldDB" id="A0AAJ2U1H0"/>
<feature type="domain" description="Glutathionylspermidine synthase pre-ATP-grasp-like" evidence="6">
    <location>
        <begin position="23"/>
        <end position="413"/>
    </location>
</feature>
<keyword evidence="2" id="KW-0479">Metal-binding</keyword>
<keyword evidence="5" id="KW-0460">Magnesium</keyword>
<dbReference type="Proteomes" id="UP001285636">
    <property type="component" value="Unassembled WGS sequence"/>
</dbReference>
<dbReference type="SUPFAM" id="SSF52440">
    <property type="entry name" value="PreATP-grasp domain"/>
    <property type="match status" value="1"/>
</dbReference>
<keyword evidence="1" id="KW-0436">Ligase</keyword>
<comment type="caution">
    <text evidence="7">The sequence shown here is derived from an EMBL/GenBank/DDBJ whole genome shotgun (WGS) entry which is preliminary data.</text>
</comment>
<dbReference type="Pfam" id="PF03738">
    <property type="entry name" value="GSP_synth"/>
    <property type="match status" value="1"/>
</dbReference>
<evidence type="ECO:0000256" key="4">
    <source>
        <dbReference type="ARBA" id="ARBA00022840"/>
    </source>
</evidence>
<evidence type="ECO:0000313" key="7">
    <source>
        <dbReference type="EMBL" id="MDV2885477.1"/>
    </source>
</evidence>
<sequence>MEGSYKERRDRFYNQIDHFWDRLYGMEYALYDYIPLSNRQVAEVQQATEEAYSIFKKTNQLVRLAEEETLIQLGVPKQTLSLLKKETISFETVIGRFDFVDTKNGLKILEFNADTPTFIREVFEVNGKVANSFDCADPNEGEDEKIGENVRAAVSQLSDYLGLMEHPYVVFTAHKEDIEDRETLNYLMKSAKIPGAVFIPLDELIVNTSDKEAGVYDQNGKKVDIVYRHTYPLEALVRDQTDDGYLIGEAFLQLVEQKKVGILNPPSAFLMQTKAMLAVIWGLHEAKHPYFSNYDHQIIETYFLPTYLDEEPFVETGEKYVSKPVFGREGDTVRIKQFGRLIGEETHNTYDEFIKVFQKYVELPTAVVNTELGAKEMHLLIGSFVVGEKASAFGFRAGAAITDNLSYFLPCVVKGDT</sequence>
<dbReference type="InterPro" id="IPR016185">
    <property type="entry name" value="PreATP-grasp_dom_sf"/>
</dbReference>
<dbReference type="GO" id="GO:0046872">
    <property type="term" value="F:metal ion binding"/>
    <property type="evidence" value="ECO:0007669"/>
    <property type="project" value="UniProtKB-KW"/>
</dbReference>
<dbReference type="Gene3D" id="3.30.1490.330">
    <property type="match status" value="1"/>
</dbReference>
<gene>
    <name evidence="7" type="ORF">RYX45_09785</name>
</gene>
<dbReference type="EMBL" id="JAWJAY010000001">
    <property type="protein sequence ID" value="MDV2885477.1"/>
    <property type="molecule type" value="Genomic_DNA"/>
</dbReference>
<reference evidence="7" key="1">
    <citation type="submission" date="2023-10" db="EMBL/GenBank/DDBJ databases">
        <title>Screening of Alkalihalophilus pseudofirmusBZ-TG-HK211 and Its Alleviation of Salt Stress on Rapeseed Growth.</title>
        <authorList>
            <person name="Zhao B."/>
            <person name="Guo T."/>
        </authorList>
    </citation>
    <scope>NUCLEOTIDE SEQUENCE</scope>
    <source>
        <strain evidence="7">BZ-TG-HK211</strain>
    </source>
</reference>
<accession>A0AAJ2U1H0</accession>
<proteinExistence type="predicted"/>
<evidence type="ECO:0000256" key="1">
    <source>
        <dbReference type="ARBA" id="ARBA00022598"/>
    </source>
</evidence>
<dbReference type="SUPFAM" id="SSF56059">
    <property type="entry name" value="Glutathione synthetase ATP-binding domain-like"/>
    <property type="match status" value="1"/>
</dbReference>